<dbReference type="EMBL" id="SDGZ01000004">
    <property type="protein sequence ID" value="TYC50925.1"/>
    <property type="molecule type" value="Genomic_DNA"/>
</dbReference>
<sequence>MEQIFEAKNSVDHPSHYKKFKFEAIEVIDEVAPAFGTKLSFSIGNALKYILRAPFKGTTRQDLEKAAWYLEHAIELLGVE</sequence>
<dbReference type="InterPro" id="IPR021739">
    <property type="entry name" value="SaV-like"/>
</dbReference>
<protein>
    <submittedName>
        <fullName evidence="1">DUF3310 domain-containing protein</fullName>
    </submittedName>
</protein>
<evidence type="ECO:0000313" key="1">
    <source>
        <dbReference type="EMBL" id="TYC50925.1"/>
    </source>
</evidence>
<evidence type="ECO:0000313" key="2">
    <source>
        <dbReference type="Proteomes" id="UP000371977"/>
    </source>
</evidence>
<dbReference type="Pfam" id="PF11753">
    <property type="entry name" value="DUF3310"/>
    <property type="match status" value="1"/>
</dbReference>
<proteinExistence type="predicted"/>
<dbReference type="OrthoDB" id="1684418at2"/>
<reference evidence="1 2" key="1">
    <citation type="submission" date="2019-01" db="EMBL/GenBank/DDBJ databases">
        <title>Weissella sp. nov., a novel lactic acid bacterium isolated from animal feces.</title>
        <authorList>
            <person name="Wang L.-T."/>
        </authorList>
    </citation>
    <scope>NUCLEOTIDE SEQUENCE [LARGE SCALE GENOMIC DNA]</scope>
    <source>
        <strain evidence="1 2">8H-2</strain>
    </source>
</reference>
<organism evidence="1 2">
    <name type="scientific">Weissella muntiaci</name>
    <dbReference type="NCBI Taxonomy" id="2508881"/>
    <lineage>
        <taxon>Bacteria</taxon>
        <taxon>Bacillati</taxon>
        <taxon>Bacillota</taxon>
        <taxon>Bacilli</taxon>
        <taxon>Lactobacillales</taxon>
        <taxon>Lactobacillaceae</taxon>
        <taxon>Weissella</taxon>
    </lineage>
</organism>
<dbReference type="Proteomes" id="UP000371977">
    <property type="component" value="Unassembled WGS sequence"/>
</dbReference>
<dbReference type="AlphaFoldDB" id="A0A6C2CCL1"/>
<accession>A0A6C2CCL1</accession>
<comment type="caution">
    <text evidence="1">The sequence shown here is derived from an EMBL/GenBank/DDBJ whole genome shotgun (WGS) entry which is preliminary data.</text>
</comment>
<gene>
    <name evidence="1" type="ORF">ESZ50_01275</name>
</gene>
<keyword evidence="2" id="KW-1185">Reference proteome</keyword>
<name>A0A6C2CCL1_9LACO</name>